<sequence>MHKGSRSRVFAVLFDIVWVIIALTLGILLRFEGNGAIQWNTGYFLRYCVLGICTYIPVFILGGIYSILWKYAGGRELAMLTGLSILAGFLGLVISRILGLGLSWAVLCIACVLVIALTGGARMLVRAYRPRMRKGDKKGTPVKYKRLMIVGAGSAGAYVIKTCNRNKSAIGEPILAVDDDPAKQGLKIQNIPIRGNCENIPTLAVKYGIDEIIIAISALYNVNMDRVAELCGRTRCRVRVLSQIQGIGKMAEKFQLRELEISDLLSREETHLKTEEISSYLTDKVILVSGGGGSIGSELCRQIVKFAPKLLVVFDIYENTVYDLECELKRMYNGECHFQAEIGSICDSRRLREVFAHYRPQVVFHAAAHKHVPLMEFSPKEAVNNNVFGTQNLIETAQEFGVERFVMLSTDKAVNPTNVMGATKRINEMMVQLAAQAGKMKCMAVRFGNVLGSHGSVVPLFQAQIKSGGPVTVTHPDIVRYFMTIPEAAQLVLQAGGLAQSGCTYVLDMGEPIRILDLAKKIIRFYGYTPGEDMPIQFTGLRPGEKMYEELMTEEERGKLIKTSHEKIFVAPLLHIDRADFEQKLARLGKVSYNEAAEEADVQKVMKEIVPSYQWTGESDTSQKQEA</sequence>
<organism evidence="4 5">
    <name type="scientific">Guopingia tenuis</name>
    <dbReference type="NCBI Taxonomy" id="2763656"/>
    <lineage>
        <taxon>Bacteria</taxon>
        <taxon>Bacillati</taxon>
        <taxon>Bacillota</taxon>
        <taxon>Clostridia</taxon>
        <taxon>Christensenellales</taxon>
        <taxon>Christensenellaceae</taxon>
        <taxon>Guopingia</taxon>
    </lineage>
</organism>
<evidence type="ECO:0000313" key="4">
    <source>
        <dbReference type="EMBL" id="MBC8538395.1"/>
    </source>
</evidence>
<feature type="transmembrane region" description="Helical" evidence="2">
    <location>
        <begin position="43"/>
        <end position="65"/>
    </location>
</feature>
<dbReference type="InterPro" id="IPR051203">
    <property type="entry name" value="Polysaccharide_Synthase-Rel"/>
</dbReference>
<dbReference type="Proteomes" id="UP000617951">
    <property type="component" value="Unassembled WGS sequence"/>
</dbReference>
<dbReference type="AlphaFoldDB" id="A0A926DJT0"/>
<dbReference type="RefSeq" id="WP_249280162.1">
    <property type="nucleotide sequence ID" value="NZ_JACRSS010000002.1"/>
</dbReference>
<comment type="similarity">
    <text evidence="1">Belongs to the polysaccharide synthase family.</text>
</comment>
<evidence type="ECO:0000256" key="1">
    <source>
        <dbReference type="ARBA" id="ARBA00007430"/>
    </source>
</evidence>
<dbReference type="Gene3D" id="3.40.50.720">
    <property type="entry name" value="NAD(P)-binding Rossmann-like Domain"/>
    <property type="match status" value="2"/>
</dbReference>
<dbReference type="InterPro" id="IPR036291">
    <property type="entry name" value="NAD(P)-bd_dom_sf"/>
</dbReference>
<reference evidence="4" key="1">
    <citation type="submission" date="2020-08" db="EMBL/GenBank/DDBJ databases">
        <title>Genome public.</title>
        <authorList>
            <person name="Liu C."/>
            <person name="Sun Q."/>
        </authorList>
    </citation>
    <scope>NUCLEOTIDE SEQUENCE</scope>
    <source>
        <strain evidence="4">NSJ-63</strain>
    </source>
</reference>
<feature type="transmembrane region" description="Helical" evidence="2">
    <location>
        <begin position="12"/>
        <end position="31"/>
    </location>
</feature>
<dbReference type="PANTHER" id="PTHR43318">
    <property type="entry name" value="UDP-N-ACETYLGLUCOSAMINE 4,6-DEHYDRATASE"/>
    <property type="match status" value="1"/>
</dbReference>
<accession>A0A926DJT0</accession>
<dbReference type="InterPro" id="IPR003869">
    <property type="entry name" value="Polysac_CapD-like"/>
</dbReference>
<proteinExistence type="inferred from homology"/>
<feature type="transmembrane region" description="Helical" evidence="2">
    <location>
        <begin position="144"/>
        <end position="160"/>
    </location>
</feature>
<keyword evidence="5" id="KW-1185">Reference proteome</keyword>
<dbReference type="PANTHER" id="PTHR43318:SF1">
    <property type="entry name" value="POLYSACCHARIDE BIOSYNTHESIS PROTEIN EPSC-RELATED"/>
    <property type="match status" value="1"/>
</dbReference>
<name>A0A926DJT0_9FIRM</name>
<evidence type="ECO:0000313" key="5">
    <source>
        <dbReference type="Proteomes" id="UP000617951"/>
    </source>
</evidence>
<evidence type="ECO:0000256" key="2">
    <source>
        <dbReference type="SAM" id="Phobius"/>
    </source>
</evidence>
<protein>
    <submittedName>
        <fullName evidence="4">Polysaccharide biosynthesis protein</fullName>
    </submittedName>
</protein>
<gene>
    <name evidence="4" type="ORF">H8693_05540</name>
</gene>
<feature type="domain" description="Polysaccharide biosynthesis protein CapD-like" evidence="3">
    <location>
        <begin position="286"/>
        <end position="571"/>
    </location>
</feature>
<evidence type="ECO:0000259" key="3">
    <source>
        <dbReference type="Pfam" id="PF02719"/>
    </source>
</evidence>
<feature type="transmembrane region" description="Helical" evidence="2">
    <location>
        <begin position="104"/>
        <end position="124"/>
    </location>
</feature>
<feature type="transmembrane region" description="Helical" evidence="2">
    <location>
        <begin position="77"/>
        <end position="98"/>
    </location>
</feature>
<dbReference type="SUPFAM" id="SSF51735">
    <property type="entry name" value="NAD(P)-binding Rossmann-fold domains"/>
    <property type="match status" value="2"/>
</dbReference>
<dbReference type="Pfam" id="PF13727">
    <property type="entry name" value="CoA_binding_3"/>
    <property type="match status" value="1"/>
</dbReference>
<keyword evidence="2" id="KW-0472">Membrane</keyword>
<keyword evidence="2" id="KW-1133">Transmembrane helix</keyword>
<dbReference type="EMBL" id="JACRSS010000002">
    <property type="protein sequence ID" value="MBC8538395.1"/>
    <property type="molecule type" value="Genomic_DNA"/>
</dbReference>
<comment type="caution">
    <text evidence="4">The sequence shown here is derived from an EMBL/GenBank/DDBJ whole genome shotgun (WGS) entry which is preliminary data.</text>
</comment>
<dbReference type="Pfam" id="PF02719">
    <property type="entry name" value="Polysacc_synt_2"/>
    <property type="match status" value="1"/>
</dbReference>
<dbReference type="CDD" id="cd05237">
    <property type="entry name" value="UDP_invert_4-6DH_SDR_e"/>
    <property type="match status" value="1"/>
</dbReference>
<keyword evidence="2" id="KW-0812">Transmembrane</keyword>